<dbReference type="InterPro" id="IPR043502">
    <property type="entry name" value="DNA/RNA_pol_sf"/>
</dbReference>
<proteinExistence type="predicted"/>
<evidence type="ECO:0008006" key="3">
    <source>
        <dbReference type="Google" id="ProtNLM"/>
    </source>
</evidence>
<evidence type="ECO:0000313" key="1">
    <source>
        <dbReference type="EMBL" id="GFY45602.1"/>
    </source>
</evidence>
<dbReference type="GO" id="GO:0071897">
    <property type="term" value="P:DNA biosynthetic process"/>
    <property type="evidence" value="ECO:0007669"/>
    <property type="project" value="UniProtKB-ARBA"/>
</dbReference>
<dbReference type="PANTHER" id="PTHR31511:SF12">
    <property type="entry name" value="RHO TERMINATION FACTOR N-TERMINAL DOMAIN-CONTAINING PROTEIN"/>
    <property type="match status" value="1"/>
</dbReference>
<dbReference type="PANTHER" id="PTHR31511">
    <property type="entry name" value="PROTEIN CBG23764"/>
    <property type="match status" value="1"/>
</dbReference>
<dbReference type="Proteomes" id="UP000886998">
    <property type="component" value="Unassembled WGS sequence"/>
</dbReference>
<keyword evidence="2" id="KW-1185">Reference proteome</keyword>
<organism evidence="1 2">
    <name type="scientific">Trichonephila inaurata madagascariensis</name>
    <dbReference type="NCBI Taxonomy" id="2747483"/>
    <lineage>
        <taxon>Eukaryota</taxon>
        <taxon>Metazoa</taxon>
        <taxon>Ecdysozoa</taxon>
        <taxon>Arthropoda</taxon>
        <taxon>Chelicerata</taxon>
        <taxon>Arachnida</taxon>
        <taxon>Araneae</taxon>
        <taxon>Araneomorphae</taxon>
        <taxon>Entelegynae</taxon>
        <taxon>Araneoidea</taxon>
        <taxon>Nephilidae</taxon>
        <taxon>Trichonephila</taxon>
        <taxon>Trichonephila inaurata</taxon>
    </lineage>
</organism>
<evidence type="ECO:0000313" key="2">
    <source>
        <dbReference type="Proteomes" id="UP000886998"/>
    </source>
</evidence>
<dbReference type="AlphaFoldDB" id="A0A8X7BWV2"/>
<gene>
    <name evidence="1" type="primary">AVEN_195153_1</name>
    <name evidence="1" type="ORF">TNIN_106371</name>
</gene>
<dbReference type="EMBL" id="BMAV01004930">
    <property type="protein sequence ID" value="GFY45602.1"/>
    <property type="molecule type" value="Genomic_DNA"/>
</dbReference>
<reference evidence="1" key="1">
    <citation type="submission" date="2020-08" db="EMBL/GenBank/DDBJ databases">
        <title>Multicomponent nature underlies the extraordinary mechanical properties of spider dragline silk.</title>
        <authorList>
            <person name="Kono N."/>
            <person name="Nakamura H."/>
            <person name="Mori M."/>
            <person name="Yoshida Y."/>
            <person name="Ohtoshi R."/>
            <person name="Malay A.D."/>
            <person name="Moran D.A.P."/>
            <person name="Tomita M."/>
            <person name="Numata K."/>
            <person name="Arakawa K."/>
        </authorList>
    </citation>
    <scope>NUCLEOTIDE SEQUENCE</scope>
</reference>
<dbReference type="SUPFAM" id="SSF56672">
    <property type="entry name" value="DNA/RNA polymerases"/>
    <property type="match status" value="1"/>
</dbReference>
<protein>
    <recommendedName>
        <fullName evidence="3">DNA-directed DNA polymerase</fullName>
    </recommendedName>
</protein>
<comment type="caution">
    <text evidence="1">The sequence shown here is derived from an EMBL/GenBank/DDBJ whole genome shotgun (WGS) entry which is preliminary data.</text>
</comment>
<dbReference type="OrthoDB" id="6429248at2759"/>
<sequence length="378" mass="44385">MLKTTGIELELLTDYNMNLKLEKGTRGGVSQCCNRYGKANNKYMKNYDKSKESNYLMYLDNNNLYGWAMSQFLPYADLKWTNTNIDVTQIPDDADKGYILECDLQYPEYLHNLHSDLPLAPENRIPDGSKQSKLLTTLYDKERYVIPYRILKQYLQLGLKLKKVHRVLEFNQPNWLRKYIDLNTQMRTRATNDFEEDFYKLMNNSVFGKTMENIRKGLDIGLCCDPKKAEKLIAKPNFKGRTIFDENLVAIQMHKTAVLFDKPIYVGMSILGLYISKSLMYDFHYNVMKPKYGGNIKLLYMDTNSFIYDIKAKDFYEDMKGMIDYFDTSEYPENNRYGLPRVNKKVLGKMKDENAGRIMEEFVGLRSKKKKCRPIKPK</sequence>
<accession>A0A8X7BWV2</accession>
<name>A0A8X7BWV2_9ARAC</name>